<accession>A0A915NX12</accession>
<evidence type="ECO:0000313" key="3">
    <source>
        <dbReference type="Proteomes" id="UP000887560"/>
    </source>
</evidence>
<dbReference type="Proteomes" id="UP000887560">
    <property type="component" value="Unplaced"/>
</dbReference>
<dbReference type="InterPro" id="IPR006629">
    <property type="entry name" value="LITAF"/>
</dbReference>
<feature type="region of interest" description="Disordered" evidence="1">
    <location>
        <begin position="98"/>
        <end position="129"/>
    </location>
</feature>
<organism evidence="3 4">
    <name type="scientific">Meloidogyne floridensis</name>
    <dbReference type="NCBI Taxonomy" id="298350"/>
    <lineage>
        <taxon>Eukaryota</taxon>
        <taxon>Metazoa</taxon>
        <taxon>Ecdysozoa</taxon>
        <taxon>Nematoda</taxon>
        <taxon>Chromadorea</taxon>
        <taxon>Rhabditida</taxon>
        <taxon>Tylenchina</taxon>
        <taxon>Tylenchomorpha</taxon>
        <taxon>Tylenchoidea</taxon>
        <taxon>Meloidogynidae</taxon>
        <taxon>Meloidogyninae</taxon>
        <taxon>Meloidogyne</taxon>
    </lineage>
</organism>
<sequence>MGKKHKKHYSIKTNSTQQSKCSPCVEIGIGGGSASSESAESNSPPQHQVVDIPDQKTNVLGQFPQQVYCPTCDQQVLSQTKYVSGVFTCALCDGKAANVKSRGPAKSPKQTGNSSKKPKKSPSQPQTPQVKIVANCVVHQI</sequence>
<feature type="domain" description="LITAF" evidence="2">
    <location>
        <begin position="63"/>
        <end position="92"/>
    </location>
</feature>
<name>A0A915NX12_9BILA</name>
<dbReference type="WBParaSite" id="scf7180000422316.g8750">
    <property type="protein sequence ID" value="scf7180000422316.g8750"/>
    <property type="gene ID" value="scf7180000422316.g8750"/>
</dbReference>
<dbReference type="AlphaFoldDB" id="A0A915NX12"/>
<proteinExistence type="predicted"/>
<evidence type="ECO:0000313" key="4">
    <source>
        <dbReference type="WBParaSite" id="scf7180000422316.g8750"/>
    </source>
</evidence>
<evidence type="ECO:0000259" key="2">
    <source>
        <dbReference type="Pfam" id="PF10601"/>
    </source>
</evidence>
<protein>
    <submittedName>
        <fullName evidence="4">LITAF domain-containing protein</fullName>
    </submittedName>
</protein>
<evidence type="ECO:0000256" key="1">
    <source>
        <dbReference type="SAM" id="MobiDB-lite"/>
    </source>
</evidence>
<keyword evidence="3" id="KW-1185">Reference proteome</keyword>
<feature type="region of interest" description="Disordered" evidence="1">
    <location>
        <begin position="31"/>
        <end position="50"/>
    </location>
</feature>
<dbReference type="Pfam" id="PF10601">
    <property type="entry name" value="zf-LITAF-like"/>
    <property type="match status" value="1"/>
</dbReference>
<reference evidence="4" key="1">
    <citation type="submission" date="2022-11" db="UniProtKB">
        <authorList>
            <consortium name="WormBaseParasite"/>
        </authorList>
    </citation>
    <scope>IDENTIFICATION</scope>
</reference>